<dbReference type="EMBL" id="LUTY01002843">
    <property type="protein sequence ID" value="OAD19334.1"/>
    <property type="molecule type" value="Genomic_DNA"/>
</dbReference>
<accession>A0A176RUB1</accession>
<feature type="transmembrane region" description="Helical" evidence="1">
    <location>
        <begin position="87"/>
        <end position="107"/>
    </location>
</feature>
<evidence type="ECO:0000313" key="2">
    <source>
        <dbReference type="EMBL" id="OAD19334.1"/>
    </source>
</evidence>
<dbReference type="Proteomes" id="UP000076962">
    <property type="component" value="Unassembled WGS sequence"/>
</dbReference>
<reference evidence="2 3" key="1">
    <citation type="submission" date="2016-05" db="EMBL/GenBank/DDBJ databases">
        <title>Single-cell genome of chain-forming Candidatus Thiomargarita nelsonii and comparison to other large sulfur-oxidizing bacteria.</title>
        <authorList>
            <person name="Winkel M."/>
            <person name="Salman V."/>
            <person name="Woyke T."/>
            <person name="Schulz-Vogt H."/>
            <person name="Richter M."/>
            <person name="Flood B."/>
            <person name="Bailey J."/>
            <person name="Amann R."/>
            <person name="Mussmann M."/>
        </authorList>
    </citation>
    <scope>NUCLEOTIDE SEQUENCE [LARGE SCALE GENOMIC DNA]</scope>
    <source>
        <strain evidence="2 3">THI036</strain>
    </source>
</reference>
<sequence length="286" mass="32716">MSDEQNWIDLLAGKSVPDASPKTVRDAQIFRGALLSHANKPKDDIPYPHILKNVLSQLEKEGFISPPWYKKWYLELKKWICGKSEKNYCMGVWAFATVFVLMVGLTLTCQLSGLCSSPENPIDTTFQTIYANQTTQTEEKLRELKFRWERDGANVQAFSPNAPVSKAAKAFGAGLLSGREALLGQVALQESWLKTQWKNDFELGRWTILLWTASHHDLPETFWDQQRDIFSQLKAAFVARAETKKVLFQLEKKIEPHLEKLPADGKKALRFNLKKMMDFLAPEKLQ</sequence>
<organism evidence="2 3">
    <name type="scientific">Candidatus Thiomargarita nelsonii</name>
    <dbReference type="NCBI Taxonomy" id="1003181"/>
    <lineage>
        <taxon>Bacteria</taxon>
        <taxon>Pseudomonadati</taxon>
        <taxon>Pseudomonadota</taxon>
        <taxon>Gammaproteobacteria</taxon>
        <taxon>Thiotrichales</taxon>
        <taxon>Thiotrichaceae</taxon>
        <taxon>Thiomargarita</taxon>
    </lineage>
</organism>
<keyword evidence="1" id="KW-0472">Membrane</keyword>
<evidence type="ECO:0000256" key="1">
    <source>
        <dbReference type="SAM" id="Phobius"/>
    </source>
</evidence>
<protein>
    <submittedName>
        <fullName evidence="2">Uncharacterized protein</fullName>
    </submittedName>
</protein>
<keyword evidence="1" id="KW-0812">Transmembrane</keyword>
<comment type="caution">
    <text evidence="2">The sequence shown here is derived from an EMBL/GenBank/DDBJ whole genome shotgun (WGS) entry which is preliminary data.</text>
</comment>
<evidence type="ECO:0000313" key="3">
    <source>
        <dbReference type="Proteomes" id="UP000076962"/>
    </source>
</evidence>
<dbReference type="AlphaFoldDB" id="A0A176RUB1"/>
<keyword evidence="1" id="KW-1133">Transmembrane helix</keyword>
<gene>
    <name evidence="2" type="ORF">THIOM_005041</name>
</gene>
<keyword evidence="3" id="KW-1185">Reference proteome</keyword>
<name>A0A176RUB1_9GAMM</name>
<proteinExistence type="predicted"/>